<evidence type="ECO:0000313" key="10">
    <source>
        <dbReference type="Proteomes" id="UP000735302"/>
    </source>
</evidence>
<feature type="compositionally biased region" description="Low complexity" evidence="7">
    <location>
        <begin position="706"/>
        <end position="722"/>
    </location>
</feature>
<feature type="region of interest" description="Disordered" evidence="7">
    <location>
        <begin position="1467"/>
        <end position="1500"/>
    </location>
</feature>
<feature type="region of interest" description="Disordered" evidence="7">
    <location>
        <begin position="1601"/>
        <end position="1651"/>
    </location>
</feature>
<feature type="compositionally biased region" description="Basic residues" evidence="7">
    <location>
        <begin position="1121"/>
        <end position="1131"/>
    </location>
</feature>
<dbReference type="PANTHER" id="PTHR16515">
    <property type="entry name" value="PR DOMAIN ZINC FINGER PROTEIN"/>
    <property type="match status" value="1"/>
</dbReference>
<dbReference type="FunFam" id="3.30.160.60:FF:000100">
    <property type="entry name" value="Zinc finger 45-like"/>
    <property type="match status" value="1"/>
</dbReference>
<keyword evidence="2" id="KW-0677">Repeat</keyword>
<dbReference type="GO" id="GO:0006357">
    <property type="term" value="P:regulation of transcription by RNA polymerase II"/>
    <property type="evidence" value="ECO:0007669"/>
    <property type="project" value="TreeGrafter"/>
</dbReference>
<feature type="region of interest" description="Disordered" evidence="7">
    <location>
        <begin position="259"/>
        <end position="279"/>
    </location>
</feature>
<feature type="compositionally biased region" description="Low complexity" evidence="7">
    <location>
        <begin position="1467"/>
        <end position="1484"/>
    </location>
</feature>
<feature type="compositionally biased region" description="Low complexity" evidence="7">
    <location>
        <begin position="1605"/>
        <end position="1628"/>
    </location>
</feature>
<dbReference type="PANTHER" id="PTHR16515:SF19">
    <property type="entry name" value="PR DOMAIN ZINC FINGER PROTEIN 14"/>
    <property type="match status" value="1"/>
</dbReference>
<feature type="region of interest" description="Disordered" evidence="7">
    <location>
        <begin position="107"/>
        <end position="133"/>
    </location>
</feature>
<evidence type="ECO:0000256" key="3">
    <source>
        <dbReference type="ARBA" id="ARBA00022771"/>
    </source>
</evidence>
<protein>
    <submittedName>
        <fullName evidence="9">Zinc finger protein 40</fullName>
    </submittedName>
</protein>
<feature type="domain" description="C2H2-type" evidence="8">
    <location>
        <begin position="386"/>
        <end position="409"/>
    </location>
</feature>
<comment type="caution">
    <text evidence="9">The sequence shown here is derived from an EMBL/GenBank/DDBJ whole genome shotgun (WGS) entry which is preliminary data.</text>
</comment>
<dbReference type="SMART" id="SM00355">
    <property type="entry name" value="ZnF_C2H2"/>
    <property type="match status" value="6"/>
</dbReference>
<feature type="compositionally biased region" description="Acidic residues" evidence="7">
    <location>
        <begin position="48"/>
        <end position="57"/>
    </location>
</feature>
<feature type="domain" description="C2H2-type" evidence="8">
    <location>
        <begin position="166"/>
        <end position="194"/>
    </location>
</feature>
<sequence length="1698" mass="180927">MGPRKRTGRGETEGEATGPKQESIEAGELCVSPATALDQQENERVVDDENVDSESDDGGLMIDDTRVYKDSDSDEATGKVKTTPITGTMTRRQSKQAQLDTAVALVTASPTDSPTSSSTLISPGSTLKHQQGDKTKNRTCSYCGVVKPTPAALTRHLRKHTGEKPFVCQHCGKSYKAKRSLHLHLSSNHKDSLSLPPLDTSLSSPSSTTTTISSISSIISAASSSQLFAQVPFSLPLVVLTPPQAVSESTKSLLRETLESSRKAKDAGGPSVQSQQTERIDSGLEATLGSGSDRLSTPNLVNLLTSDIGRKMAQAAIAEPEVSIKAESPEVSESGAEEDLQLKVEEEAEDLSIGSSLSINVKKSIQSSMSSNNMNTSRTSSMERKLKCEFCSKTFKHDISRANHTRTAHGIVVNYLDVHETSQKQQQQLQLSLIEQQIKMQQQQQSLQRQQAQLKSSKSSQRGSTTHLPLSAVLSLVGAGVKQSQGSLQENSNHIPQECKQDMPTDLSISRKLKETQHALVNQEVIKADLPSIPLASGAVCNGDKDGPLLDESNTLPYHVTSKMAQDFNLEELTMKDEEWAVLAEDGGQRRLKVTITKEAILATRLDGINNITGRRATVFKCHLCQRVFSSLLRFNHHLPSHHDTEVQTYDCRYCEASFRSHMQIVKHLQCHRDKFTGPSQINSTALLLDEYSKKHKQDAAETTLNGSSRNRDNNISSNLNDKSSDLPRVFTPVYLSENSLSHITQESGGKTSNKAKYTSLRKSLVPQDARQVLASDSNNNTAQPRTQNSGSVTKKSNADCGGSVLHSYGDTMKAYDLRRGQEVEVKMSAELTDSEALRQRQALVQQYQLLMVMGGLQGKQNLNISAEQLAERSKNLKAFAEISASCNSASQGMSQAALGLRLSSLEDLSLHKKKKVEESSRKRQEEQNVKELGLQRWEWEKRLRIQEQQQLKEKLAQEGMGDVTVVLPDAPPLEPTDLSLTASSSSAATTAIRETAQPLLPPAGVGFMARKSGCGSASGGPLGVGDIPRVSSVPLPLSNINPIAVSRIDNVLNNEYGSGDSSSMASEHICDLLLDCERTILTIDLAKSAIKRPSSITASIPSLPSCPQGSSNPSGPPPAKSRRKAHKPQRINHCVEDADNGDALELTGTNIGDRNANNNNSSNNNKSGGNSKAVVDTSFNTKAVGLENKKKERLEISTSSESCKSNPKMADIAAQRNLPQNLSTKDPEVAISQCSAAPTVSSAPTAGLVTAGLMDAATLQNQFTNHQVLAGLATLGALGGAMPSMPAANPAQASSVNPSDLVCKQLELLGRAASGGANTLLGFPAAAASLVMSRYLMAGLANIGNMAVANNGEVVAATAAANTALSGGIGSGGVFGTGAPMSLYAAMAAAAAAATGTGAGNSNNDAIISSNSIDANKTNSNDSRSAGESAAIDLSRDSKVTAQSGSIKATADLTSQTFINKAAVLSSSSSPSPSHLISPQLSLANESSRNTIRKSESEGKGVYTDSFKHIVKPVSFTRSISLDPSALDNTTDDTTLPLSLTADSKNNAATEDSKTSFLNVQVSNTACGSSSFKEEENDCCKENPPENFLGVTGQALRNKTGVGSVMSKSQSSSPSPAPSPTSSEASSTAMGDQQRKATTTSLSRTHSRLSVVHEPVDRNSLCKPKILEDGRSVFSCAICHKNFLSLSDINRHMDFHE</sequence>
<feature type="region of interest" description="Disordered" evidence="7">
    <location>
        <begin position="1100"/>
        <end position="1174"/>
    </location>
</feature>
<evidence type="ECO:0000256" key="6">
    <source>
        <dbReference type="SAM" id="Coils"/>
    </source>
</evidence>
<keyword evidence="3 5" id="KW-0863">Zinc-finger</keyword>
<evidence type="ECO:0000256" key="2">
    <source>
        <dbReference type="ARBA" id="ARBA00022737"/>
    </source>
</evidence>
<feature type="compositionally biased region" description="Low complexity" evidence="7">
    <location>
        <begin position="1639"/>
        <end position="1651"/>
    </location>
</feature>
<feature type="compositionally biased region" description="Polar residues" evidence="7">
    <location>
        <begin position="775"/>
        <end position="796"/>
    </location>
</feature>
<feature type="domain" description="C2H2-type" evidence="8">
    <location>
        <begin position="650"/>
        <end position="677"/>
    </location>
</feature>
<keyword evidence="4" id="KW-0862">Zinc</keyword>
<dbReference type="InterPro" id="IPR013087">
    <property type="entry name" value="Znf_C2H2_type"/>
</dbReference>
<dbReference type="EMBL" id="BLXT01005595">
    <property type="protein sequence ID" value="GFO24215.1"/>
    <property type="molecule type" value="Genomic_DNA"/>
</dbReference>
<dbReference type="InterPro" id="IPR050331">
    <property type="entry name" value="Zinc_finger"/>
</dbReference>
<feature type="domain" description="C2H2-type" evidence="8">
    <location>
        <begin position="138"/>
        <end position="165"/>
    </location>
</feature>
<dbReference type="PROSITE" id="PS50157">
    <property type="entry name" value="ZINC_FINGER_C2H2_2"/>
    <property type="match status" value="6"/>
</dbReference>
<evidence type="ECO:0000313" key="9">
    <source>
        <dbReference type="EMBL" id="GFO24215.1"/>
    </source>
</evidence>
<feature type="region of interest" description="Disordered" evidence="7">
    <location>
        <begin position="699"/>
        <end position="724"/>
    </location>
</feature>
<dbReference type="Gene3D" id="3.30.160.60">
    <property type="entry name" value="Classic Zinc Finger"/>
    <property type="match status" value="3"/>
</dbReference>
<dbReference type="GO" id="GO:0005634">
    <property type="term" value="C:nucleus"/>
    <property type="evidence" value="ECO:0007669"/>
    <property type="project" value="TreeGrafter"/>
</dbReference>
<feature type="domain" description="C2H2-type" evidence="8">
    <location>
        <begin position="1675"/>
        <end position="1698"/>
    </location>
</feature>
<feature type="non-terminal residue" evidence="9">
    <location>
        <position position="1698"/>
    </location>
</feature>
<feature type="compositionally biased region" description="Low complexity" evidence="7">
    <location>
        <begin position="107"/>
        <end position="126"/>
    </location>
</feature>
<dbReference type="InterPro" id="IPR036236">
    <property type="entry name" value="Znf_C2H2_sf"/>
</dbReference>
<feature type="region of interest" description="Disordered" evidence="7">
    <location>
        <begin position="1"/>
        <end position="81"/>
    </location>
</feature>
<name>A0AAV4BY14_9GAST</name>
<dbReference type="SUPFAM" id="SSF57667">
    <property type="entry name" value="beta-beta-alpha zinc fingers"/>
    <property type="match status" value="1"/>
</dbReference>
<keyword evidence="6" id="KW-0175">Coiled coil</keyword>
<keyword evidence="1" id="KW-0479">Metal-binding</keyword>
<proteinExistence type="predicted"/>
<evidence type="ECO:0000256" key="4">
    <source>
        <dbReference type="ARBA" id="ARBA00022833"/>
    </source>
</evidence>
<dbReference type="GO" id="GO:0008270">
    <property type="term" value="F:zinc ion binding"/>
    <property type="evidence" value="ECO:0007669"/>
    <property type="project" value="UniProtKB-KW"/>
</dbReference>
<dbReference type="Proteomes" id="UP000735302">
    <property type="component" value="Unassembled WGS sequence"/>
</dbReference>
<evidence type="ECO:0000256" key="5">
    <source>
        <dbReference type="PROSITE-ProRule" id="PRU00042"/>
    </source>
</evidence>
<evidence type="ECO:0000259" key="8">
    <source>
        <dbReference type="PROSITE" id="PS50157"/>
    </source>
</evidence>
<keyword evidence="10" id="KW-1185">Reference proteome</keyword>
<reference evidence="9 10" key="1">
    <citation type="journal article" date="2021" name="Elife">
        <title>Chloroplast acquisition without the gene transfer in kleptoplastic sea slugs, Plakobranchus ocellatus.</title>
        <authorList>
            <person name="Maeda T."/>
            <person name="Takahashi S."/>
            <person name="Yoshida T."/>
            <person name="Shimamura S."/>
            <person name="Takaki Y."/>
            <person name="Nagai Y."/>
            <person name="Toyoda A."/>
            <person name="Suzuki Y."/>
            <person name="Arimoto A."/>
            <person name="Ishii H."/>
            <person name="Satoh N."/>
            <person name="Nishiyama T."/>
            <person name="Hasebe M."/>
            <person name="Maruyama T."/>
            <person name="Minagawa J."/>
            <person name="Obokata J."/>
            <person name="Shigenobu S."/>
        </authorList>
    </citation>
    <scope>NUCLEOTIDE SEQUENCE [LARGE SCALE GENOMIC DNA]</scope>
</reference>
<feature type="domain" description="C2H2-type" evidence="8">
    <location>
        <begin position="620"/>
        <end position="647"/>
    </location>
</feature>
<dbReference type="GO" id="GO:0000977">
    <property type="term" value="F:RNA polymerase II transcription regulatory region sequence-specific DNA binding"/>
    <property type="evidence" value="ECO:0007669"/>
    <property type="project" value="TreeGrafter"/>
</dbReference>
<organism evidence="9 10">
    <name type="scientific">Plakobranchus ocellatus</name>
    <dbReference type="NCBI Taxonomy" id="259542"/>
    <lineage>
        <taxon>Eukaryota</taxon>
        <taxon>Metazoa</taxon>
        <taxon>Spiralia</taxon>
        <taxon>Lophotrochozoa</taxon>
        <taxon>Mollusca</taxon>
        <taxon>Gastropoda</taxon>
        <taxon>Heterobranchia</taxon>
        <taxon>Euthyneura</taxon>
        <taxon>Panpulmonata</taxon>
        <taxon>Sacoglossa</taxon>
        <taxon>Placobranchoidea</taxon>
        <taxon>Plakobranchidae</taxon>
        <taxon>Plakobranchus</taxon>
    </lineage>
</organism>
<evidence type="ECO:0000256" key="7">
    <source>
        <dbReference type="SAM" id="MobiDB-lite"/>
    </source>
</evidence>
<feature type="coiled-coil region" evidence="6">
    <location>
        <begin position="424"/>
        <end position="460"/>
    </location>
</feature>
<feature type="region of interest" description="Disordered" evidence="7">
    <location>
        <begin position="775"/>
        <end position="800"/>
    </location>
</feature>
<accession>A0AAV4BY14</accession>
<dbReference type="PROSITE" id="PS00028">
    <property type="entry name" value="ZINC_FINGER_C2H2_1"/>
    <property type="match status" value="5"/>
</dbReference>
<evidence type="ECO:0000256" key="1">
    <source>
        <dbReference type="ARBA" id="ARBA00022723"/>
    </source>
</evidence>
<feature type="compositionally biased region" description="Low complexity" evidence="7">
    <location>
        <begin position="1156"/>
        <end position="1174"/>
    </location>
</feature>
<gene>
    <name evidence="9" type="ORF">PoB_005072000</name>
</gene>